<feature type="transmembrane region" description="Helical" evidence="1">
    <location>
        <begin position="66"/>
        <end position="83"/>
    </location>
</feature>
<proteinExistence type="predicted"/>
<comment type="caution">
    <text evidence="2">The sequence shown here is derived from an EMBL/GenBank/DDBJ whole genome shotgun (WGS) entry which is preliminary data.</text>
</comment>
<evidence type="ECO:0000256" key="1">
    <source>
        <dbReference type="SAM" id="Phobius"/>
    </source>
</evidence>
<dbReference type="Pfam" id="PF11877">
    <property type="entry name" value="DUF3397"/>
    <property type="match status" value="1"/>
</dbReference>
<gene>
    <name evidence="2" type="ORF">BK123_01185</name>
</gene>
<feature type="transmembrane region" description="Helical" evidence="1">
    <location>
        <begin position="39"/>
        <end position="60"/>
    </location>
</feature>
<dbReference type="AlphaFoldDB" id="A0A1R1B883"/>
<dbReference type="RefSeq" id="WP_076320621.1">
    <property type="nucleotide sequence ID" value="NZ_JBCMXI010000015.1"/>
</dbReference>
<dbReference type="InterPro" id="IPR024515">
    <property type="entry name" value="DUF3397"/>
</dbReference>
<keyword evidence="1" id="KW-0812">Transmembrane</keyword>
<evidence type="ECO:0008006" key="4">
    <source>
        <dbReference type="Google" id="ProtNLM"/>
    </source>
</evidence>
<evidence type="ECO:0000313" key="2">
    <source>
        <dbReference type="EMBL" id="OME96248.1"/>
    </source>
</evidence>
<dbReference type="OrthoDB" id="2661791at2"/>
<feature type="transmembrane region" description="Helical" evidence="1">
    <location>
        <begin position="6"/>
        <end position="27"/>
    </location>
</feature>
<accession>A0A1R1B883</accession>
<reference evidence="2 3" key="1">
    <citation type="submission" date="2016-11" db="EMBL/GenBank/DDBJ databases">
        <title>Paenibacillus species isolates.</title>
        <authorList>
            <person name="Beno S.M."/>
        </authorList>
    </citation>
    <scope>NUCLEOTIDE SEQUENCE [LARGE SCALE GENOMIC DNA]</scope>
    <source>
        <strain evidence="2 3">FSL F4-0100</strain>
    </source>
</reference>
<sequence length="128" mass="14781">MGFLQGLFQTLSSFPFIPFLLVYFIVLQRNKNRKQALELAMDVTTFFMLFSVSALFNNIFQSKFGFYLILLMLLIAAGLIGSAQNRWKGKVNGKRLLRAVWRLGFVSMSFGYIIFTFFGVLSYIIKMM</sequence>
<feature type="transmembrane region" description="Helical" evidence="1">
    <location>
        <begin position="103"/>
        <end position="125"/>
    </location>
</feature>
<keyword evidence="1" id="KW-0472">Membrane</keyword>
<dbReference type="STRING" id="1401.BK123_01185"/>
<name>A0A1R1B883_PAELA</name>
<dbReference type="EMBL" id="MRTF01000001">
    <property type="protein sequence ID" value="OME96248.1"/>
    <property type="molecule type" value="Genomic_DNA"/>
</dbReference>
<keyword evidence="1" id="KW-1133">Transmembrane helix</keyword>
<evidence type="ECO:0000313" key="3">
    <source>
        <dbReference type="Proteomes" id="UP000187074"/>
    </source>
</evidence>
<dbReference type="Proteomes" id="UP000187074">
    <property type="component" value="Unassembled WGS sequence"/>
</dbReference>
<protein>
    <recommendedName>
        <fullName evidence="4">DUF3397 domain-containing protein</fullName>
    </recommendedName>
</protein>
<organism evidence="2 3">
    <name type="scientific">Paenibacillus lautus</name>
    <name type="common">Bacillus lautus</name>
    <dbReference type="NCBI Taxonomy" id="1401"/>
    <lineage>
        <taxon>Bacteria</taxon>
        <taxon>Bacillati</taxon>
        <taxon>Bacillota</taxon>
        <taxon>Bacilli</taxon>
        <taxon>Bacillales</taxon>
        <taxon>Paenibacillaceae</taxon>
        <taxon>Paenibacillus</taxon>
    </lineage>
</organism>